<evidence type="ECO:0008006" key="4">
    <source>
        <dbReference type="Google" id="ProtNLM"/>
    </source>
</evidence>
<dbReference type="InterPro" id="IPR009003">
    <property type="entry name" value="Peptidase_S1_PA"/>
</dbReference>
<dbReference type="InterPro" id="IPR043504">
    <property type="entry name" value="Peptidase_S1_PA_chymotrypsin"/>
</dbReference>
<dbReference type="GeneID" id="55012971"/>
<dbReference type="GO" id="GO:0016787">
    <property type="term" value="F:hydrolase activity"/>
    <property type="evidence" value="ECO:0007669"/>
    <property type="project" value="UniProtKB-KW"/>
</dbReference>
<dbReference type="KEGG" id="vg:55012971"/>
<name>A0A4D6E2L2_9CAUD</name>
<keyword evidence="1" id="KW-0378">Hydrolase</keyword>
<dbReference type="SUPFAM" id="SSF50494">
    <property type="entry name" value="Trypsin-like serine proteases"/>
    <property type="match status" value="1"/>
</dbReference>
<evidence type="ECO:0000256" key="1">
    <source>
        <dbReference type="ARBA" id="ARBA00022801"/>
    </source>
</evidence>
<gene>
    <name evidence="2" type="primary">135</name>
    <name evidence="2" type="ORF">SEA_GODONK_135</name>
</gene>
<dbReference type="Gene3D" id="2.40.10.10">
    <property type="entry name" value="Trypsin-like serine proteases"/>
    <property type="match status" value="1"/>
</dbReference>
<protein>
    <recommendedName>
        <fullName evidence="4">Serine protease</fullName>
    </recommendedName>
</protein>
<keyword evidence="3" id="KW-1185">Reference proteome</keyword>
<accession>A0A4D6E2L2</accession>
<dbReference type="Proteomes" id="UP000297070">
    <property type="component" value="Segment"/>
</dbReference>
<reference evidence="2 3" key="1">
    <citation type="submission" date="2019-03" db="EMBL/GenBank/DDBJ databases">
        <authorList>
            <person name="Douthitt C."/>
            <person name="D'Elia T."/>
            <person name="Bockoras C."/>
            <person name="Boss C."/>
            <person name="Clemons M."/>
            <person name="Green W."/>
            <person name="Harel H."/>
            <person name="Larralde J."/>
            <person name="Lopez M."/>
            <person name="Magana D."/>
            <person name="Miguel M."/>
            <person name="Muschweck L."/>
            <person name="Olivos K."/>
            <person name="Racette D."/>
            <person name="Reynolds M."/>
            <person name="Ru Y."/>
            <person name="Santana M."/>
            <person name="Simon R."/>
            <person name="Smotrilla K."/>
            <person name="Sufficool B."/>
            <person name="Tamayo B."/>
            <person name="Tirado E."/>
            <person name="Vajanyi M."/>
            <person name="Weger M."/>
            <person name="Wehr A."/>
            <person name="Whitaker K."/>
            <person name="Garlena R.A."/>
            <person name="Russell D.A."/>
            <person name="Pope W.H."/>
            <person name="Jacobs-Sera D."/>
            <person name="Hatfull G.F."/>
        </authorList>
    </citation>
    <scope>NUCLEOTIDE SEQUENCE [LARGE SCALE GENOMIC DNA]</scope>
</reference>
<dbReference type="RefSeq" id="YP_009821509.1">
    <property type="nucleotide sequence ID" value="NC_048176.1"/>
</dbReference>
<evidence type="ECO:0000313" key="3">
    <source>
        <dbReference type="Proteomes" id="UP000297070"/>
    </source>
</evidence>
<dbReference type="EMBL" id="MK620899">
    <property type="protein sequence ID" value="QBZ72744.1"/>
    <property type="molecule type" value="Genomic_DNA"/>
</dbReference>
<proteinExistence type="predicted"/>
<organism evidence="2 3">
    <name type="scientific">Gordonia phage GodonK</name>
    <dbReference type="NCBI Taxonomy" id="2562192"/>
    <lineage>
        <taxon>Viruses</taxon>
        <taxon>Duplodnaviria</taxon>
        <taxon>Heunggongvirae</taxon>
        <taxon>Uroviricota</taxon>
        <taxon>Caudoviricetes</taxon>
        <taxon>Godonkavirus</taxon>
        <taxon>Godonkavirus godonK</taxon>
    </lineage>
</organism>
<evidence type="ECO:0000313" key="2">
    <source>
        <dbReference type="EMBL" id="QBZ72744.1"/>
    </source>
</evidence>
<sequence length="230" mass="23757">MKRILVVLSIVFSMLFFLMPASASAAPPTLRPGMGIEIDGGLTGGGTICSIAAIGHDASGRLLGLTAGHCIQADNPDNGVVQVSGVTVGHFVTKPTGFPDIYTKSPQNISRDGAFFEIVDGVAVSNKTPNGVAINRIGQAPRFLWHFCKFGQISRETCGFVTRTGSPFEGTTPVLPGDSGGAVYDAPLPNRSSAGLIGVTSAMLPSRFSAIGNILADAAPQGVVNFTPLQ</sequence>